<comment type="subunit">
    <text evidence="8">Monomer.</text>
</comment>
<dbReference type="GO" id="GO:0006424">
    <property type="term" value="P:glutamyl-tRNA aminoacylation"/>
    <property type="evidence" value="ECO:0007669"/>
    <property type="project" value="UniProtKB-UniRule"/>
</dbReference>
<comment type="similarity">
    <text evidence="1 8">Belongs to the class-I aminoacyl-tRNA synthetase family. Glutamate--tRNA ligase type 1 subfamily.</text>
</comment>
<dbReference type="EMBL" id="SPKJ01000015">
    <property type="protein sequence ID" value="MYZ47461.1"/>
    <property type="molecule type" value="Genomic_DNA"/>
</dbReference>
<evidence type="ECO:0000256" key="6">
    <source>
        <dbReference type="ARBA" id="ARBA00022917"/>
    </source>
</evidence>
<name>A0A964T2W8_9HYPH</name>
<dbReference type="GO" id="GO:0004818">
    <property type="term" value="F:glutamate-tRNA ligase activity"/>
    <property type="evidence" value="ECO:0007669"/>
    <property type="project" value="UniProtKB-UniRule"/>
</dbReference>
<gene>
    <name evidence="8" type="primary">gltX</name>
    <name evidence="11" type="ORF">E4O86_07025</name>
</gene>
<dbReference type="HAMAP" id="MF_00022">
    <property type="entry name" value="Glu_tRNA_synth_type1"/>
    <property type="match status" value="1"/>
</dbReference>
<evidence type="ECO:0000256" key="3">
    <source>
        <dbReference type="ARBA" id="ARBA00022598"/>
    </source>
</evidence>
<evidence type="ECO:0000313" key="11">
    <source>
        <dbReference type="EMBL" id="MYZ47461.1"/>
    </source>
</evidence>
<dbReference type="PANTHER" id="PTHR43311">
    <property type="entry name" value="GLUTAMATE--TRNA LIGASE"/>
    <property type="match status" value="1"/>
</dbReference>
<dbReference type="Pfam" id="PF19269">
    <property type="entry name" value="Anticodon_2"/>
    <property type="match status" value="1"/>
</dbReference>
<evidence type="ECO:0000259" key="9">
    <source>
        <dbReference type="Pfam" id="PF00749"/>
    </source>
</evidence>
<dbReference type="InterPro" id="IPR000924">
    <property type="entry name" value="Glu/Gln-tRNA-synth"/>
</dbReference>
<sequence>MSPVVRFAPSPTGRIHIGNARTALFNWLYARSRGGAFLLRFDDTDAERSRPEFAEAIAADLRWLGIAPDRVERQSDRLAVYEAAAGRLRAKGVLYPCYETAEELDRQRRRQRLRGLPPVYDRRALALSEAERDALEAEGRRPHWRFLLPNFAEDPTAPRRTEIGWTDLFRGEQGIDIASMSDPVLVRADGSFTYTLPSVVDDIDLGITHVIRGDDHVTNTGAQIALFRALGAEPPVFGHHNLLQASSGEALSKRNAALSLASLRAAGIEPLAVAAFATLIGTAEAIRPVGSLDELAALFAPEKVNKAPARFALEELEALNARLVATLPYEAVAERLADLGIGGGAAFWLAVRGNLQRVADARRWWEIATGAVEPAVAEADRAFLAEAAALLPPEPWDASTWSVWTGRLKAATGRKGRALFMPLRLALTGLSSGPELAALLPFVGRPNTLARLCGSSSPPAG</sequence>
<dbReference type="AlphaFoldDB" id="A0A964T2W8"/>
<keyword evidence="3 8" id="KW-0436">Ligase</keyword>
<feature type="domain" description="Glutamyl/glutaminyl-tRNA synthetase class Ib catalytic" evidence="9">
    <location>
        <begin position="4"/>
        <end position="317"/>
    </location>
</feature>
<feature type="binding site" evidence="8">
    <location>
        <position position="253"/>
    </location>
    <ligand>
        <name>ATP</name>
        <dbReference type="ChEBI" id="CHEBI:30616"/>
    </ligand>
</feature>
<dbReference type="NCBIfam" id="TIGR00464">
    <property type="entry name" value="gltX_bact"/>
    <property type="match status" value="1"/>
</dbReference>
<keyword evidence="2 8" id="KW-0963">Cytoplasm</keyword>
<dbReference type="SUPFAM" id="SSF48163">
    <property type="entry name" value="An anticodon-binding domain of class I aminoacyl-tRNA synthetases"/>
    <property type="match status" value="1"/>
</dbReference>
<keyword evidence="12" id="KW-1185">Reference proteome</keyword>
<comment type="caution">
    <text evidence="11">The sequence shown here is derived from an EMBL/GenBank/DDBJ whole genome shotgun (WGS) entry which is preliminary data.</text>
</comment>
<proteinExistence type="inferred from homology"/>
<dbReference type="InterPro" id="IPR008925">
    <property type="entry name" value="aa_tRNA-synth_I_cd-bd_sf"/>
</dbReference>
<dbReference type="PANTHER" id="PTHR43311:SF2">
    <property type="entry name" value="GLUTAMATE--TRNA LIGASE, MITOCHONDRIAL-RELATED"/>
    <property type="match status" value="1"/>
</dbReference>
<dbReference type="InterPro" id="IPR014729">
    <property type="entry name" value="Rossmann-like_a/b/a_fold"/>
</dbReference>
<comment type="function">
    <text evidence="8">Catalyzes the attachment of glutamate to tRNA(Glu) in a two-step reaction: glutamate is first activated by ATP to form Glu-AMP and then transferred to the acceptor end of tRNA(Glu).</text>
</comment>
<evidence type="ECO:0000313" key="12">
    <source>
        <dbReference type="Proteomes" id="UP000773614"/>
    </source>
</evidence>
<feature type="domain" description="Aminoacyl-tRNA synthetase class I anticodon-binding" evidence="10">
    <location>
        <begin position="378"/>
        <end position="452"/>
    </location>
</feature>
<feature type="short sequence motif" description="'KMSKS' region" evidence="8">
    <location>
        <begin position="250"/>
        <end position="254"/>
    </location>
</feature>
<dbReference type="InterPro" id="IPR020058">
    <property type="entry name" value="Glu/Gln-tRNA-synth_Ib_cat-dom"/>
</dbReference>
<keyword evidence="6 8" id="KW-0648">Protein biosynthesis</keyword>
<dbReference type="Gene3D" id="3.40.50.620">
    <property type="entry name" value="HUPs"/>
    <property type="match status" value="1"/>
</dbReference>
<keyword evidence="7 8" id="KW-0030">Aminoacyl-tRNA synthetase</keyword>
<reference evidence="11" key="1">
    <citation type="submission" date="2019-03" db="EMBL/GenBank/DDBJ databases">
        <title>Afifella sp. nov., isolated from activated sludge.</title>
        <authorList>
            <person name="Li Q."/>
            <person name="Liu Y."/>
        </authorList>
    </citation>
    <scope>NUCLEOTIDE SEQUENCE</scope>
    <source>
        <strain evidence="11">L72</strain>
    </source>
</reference>
<organism evidence="11 12">
    <name type="scientific">Propylenella binzhouense</name>
    <dbReference type="NCBI Taxonomy" id="2555902"/>
    <lineage>
        <taxon>Bacteria</taxon>
        <taxon>Pseudomonadati</taxon>
        <taxon>Pseudomonadota</taxon>
        <taxon>Alphaproteobacteria</taxon>
        <taxon>Hyphomicrobiales</taxon>
        <taxon>Propylenellaceae</taxon>
        <taxon>Propylenella</taxon>
    </lineage>
</organism>
<evidence type="ECO:0000256" key="7">
    <source>
        <dbReference type="ARBA" id="ARBA00023146"/>
    </source>
</evidence>
<dbReference type="Proteomes" id="UP000773614">
    <property type="component" value="Unassembled WGS sequence"/>
</dbReference>
<keyword evidence="5 8" id="KW-0067">ATP-binding</keyword>
<comment type="catalytic activity">
    <reaction evidence="8">
        <text>tRNA(Glu) + L-glutamate + ATP = L-glutamyl-tRNA(Glu) + AMP + diphosphate</text>
        <dbReference type="Rhea" id="RHEA:23540"/>
        <dbReference type="Rhea" id="RHEA-COMP:9663"/>
        <dbReference type="Rhea" id="RHEA-COMP:9680"/>
        <dbReference type="ChEBI" id="CHEBI:29985"/>
        <dbReference type="ChEBI" id="CHEBI:30616"/>
        <dbReference type="ChEBI" id="CHEBI:33019"/>
        <dbReference type="ChEBI" id="CHEBI:78442"/>
        <dbReference type="ChEBI" id="CHEBI:78520"/>
        <dbReference type="ChEBI" id="CHEBI:456215"/>
        <dbReference type="EC" id="6.1.1.17"/>
    </reaction>
</comment>
<comment type="caution">
    <text evidence="8">Lacks conserved residue(s) required for the propagation of feature annotation.</text>
</comment>
<dbReference type="InterPro" id="IPR045462">
    <property type="entry name" value="aa-tRNA-synth_I_cd-bd"/>
</dbReference>
<dbReference type="EC" id="6.1.1.17" evidence="8"/>
<accession>A0A964T2W8</accession>
<dbReference type="InterPro" id="IPR004527">
    <property type="entry name" value="Glu-tRNA-ligase_bac/mito"/>
</dbReference>
<protein>
    <recommendedName>
        <fullName evidence="8">Glutamate--tRNA ligase</fullName>
        <ecNumber evidence="8">6.1.1.17</ecNumber>
    </recommendedName>
    <alternativeName>
        <fullName evidence="8">Glutamyl-tRNA synthetase</fullName>
        <shortName evidence="8">GluRS</shortName>
    </alternativeName>
</protein>
<keyword evidence="4 8" id="KW-0547">Nucleotide-binding</keyword>
<dbReference type="InterPro" id="IPR020751">
    <property type="entry name" value="aa-tRNA-synth_I_codon-bd_sub2"/>
</dbReference>
<dbReference type="InterPro" id="IPR049940">
    <property type="entry name" value="GluQ/Sye"/>
</dbReference>
<evidence type="ECO:0000256" key="2">
    <source>
        <dbReference type="ARBA" id="ARBA00022490"/>
    </source>
</evidence>
<dbReference type="PRINTS" id="PR00987">
    <property type="entry name" value="TRNASYNTHGLU"/>
</dbReference>
<evidence type="ECO:0000259" key="10">
    <source>
        <dbReference type="Pfam" id="PF19269"/>
    </source>
</evidence>
<dbReference type="RefSeq" id="WP_161139808.1">
    <property type="nucleotide sequence ID" value="NZ_SPKJ01000015.1"/>
</dbReference>
<dbReference type="GO" id="GO:0005737">
    <property type="term" value="C:cytoplasm"/>
    <property type="evidence" value="ECO:0007669"/>
    <property type="project" value="UniProtKB-SubCell"/>
</dbReference>
<evidence type="ECO:0000256" key="5">
    <source>
        <dbReference type="ARBA" id="ARBA00022840"/>
    </source>
</evidence>
<dbReference type="OrthoDB" id="9807503at2"/>
<dbReference type="SUPFAM" id="SSF52374">
    <property type="entry name" value="Nucleotidylyl transferase"/>
    <property type="match status" value="1"/>
</dbReference>
<dbReference type="GO" id="GO:0000049">
    <property type="term" value="F:tRNA binding"/>
    <property type="evidence" value="ECO:0007669"/>
    <property type="project" value="InterPro"/>
</dbReference>
<comment type="subcellular location">
    <subcellularLocation>
        <location evidence="8">Cytoplasm</location>
    </subcellularLocation>
</comment>
<dbReference type="Pfam" id="PF00749">
    <property type="entry name" value="tRNA-synt_1c"/>
    <property type="match status" value="1"/>
</dbReference>
<dbReference type="PROSITE" id="PS00178">
    <property type="entry name" value="AA_TRNA_LIGASE_I"/>
    <property type="match status" value="1"/>
</dbReference>
<evidence type="ECO:0000256" key="4">
    <source>
        <dbReference type="ARBA" id="ARBA00022741"/>
    </source>
</evidence>
<dbReference type="Gene3D" id="1.10.10.350">
    <property type="match status" value="1"/>
</dbReference>
<feature type="short sequence motif" description="'HIGH' region" evidence="8">
    <location>
        <begin position="9"/>
        <end position="19"/>
    </location>
</feature>
<dbReference type="GO" id="GO:0005524">
    <property type="term" value="F:ATP binding"/>
    <property type="evidence" value="ECO:0007669"/>
    <property type="project" value="UniProtKB-UniRule"/>
</dbReference>
<dbReference type="InterPro" id="IPR001412">
    <property type="entry name" value="aa-tRNA-synth_I_CS"/>
</dbReference>
<evidence type="ECO:0000256" key="1">
    <source>
        <dbReference type="ARBA" id="ARBA00007894"/>
    </source>
</evidence>
<evidence type="ECO:0000256" key="8">
    <source>
        <dbReference type="HAMAP-Rule" id="MF_00022"/>
    </source>
</evidence>